<protein>
    <submittedName>
        <fullName evidence="3">Uncharacterized protein</fullName>
    </submittedName>
</protein>
<name>A0A0K0FXC9_STRVS</name>
<dbReference type="WBParaSite" id="SVE_1710500.1">
    <property type="protein sequence ID" value="SVE_1710500.1"/>
    <property type="gene ID" value="SVE_1710500"/>
</dbReference>
<reference evidence="2" key="1">
    <citation type="submission" date="2014-07" db="EMBL/GenBank/DDBJ databases">
        <authorList>
            <person name="Martin A.A"/>
            <person name="De Silva N."/>
        </authorList>
    </citation>
    <scope>NUCLEOTIDE SEQUENCE</scope>
</reference>
<reference evidence="3" key="2">
    <citation type="submission" date="2015-08" db="UniProtKB">
        <authorList>
            <consortium name="WormBaseParasite"/>
        </authorList>
    </citation>
    <scope>IDENTIFICATION</scope>
</reference>
<accession>A0A0K0FXC9</accession>
<keyword evidence="2" id="KW-1185">Reference proteome</keyword>
<proteinExistence type="predicted"/>
<evidence type="ECO:0000313" key="2">
    <source>
        <dbReference type="Proteomes" id="UP000035680"/>
    </source>
</evidence>
<dbReference type="AlphaFoldDB" id="A0A0K0FXC9"/>
<feature type="signal peptide" evidence="1">
    <location>
        <begin position="1"/>
        <end position="20"/>
    </location>
</feature>
<sequence>MMKLFLFFIISVIVATQSFGISVTCGPSDDDCYIDTGINFTLDNDFSKLLSQDQINGINFILNNSTLSDRNKRVELNYLINKIVPSNTIKKYGKVLSEKISAEVEETLRNSGIYEPCFPFCNITDLIFTNFRK</sequence>
<organism evidence="2 3">
    <name type="scientific">Strongyloides venezuelensis</name>
    <name type="common">Threadworm</name>
    <dbReference type="NCBI Taxonomy" id="75913"/>
    <lineage>
        <taxon>Eukaryota</taxon>
        <taxon>Metazoa</taxon>
        <taxon>Ecdysozoa</taxon>
        <taxon>Nematoda</taxon>
        <taxon>Chromadorea</taxon>
        <taxon>Rhabditida</taxon>
        <taxon>Tylenchina</taxon>
        <taxon>Panagrolaimomorpha</taxon>
        <taxon>Strongyloidoidea</taxon>
        <taxon>Strongyloididae</taxon>
        <taxon>Strongyloides</taxon>
    </lineage>
</organism>
<evidence type="ECO:0000256" key="1">
    <source>
        <dbReference type="SAM" id="SignalP"/>
    </source>
</evidence>
<keyword evidence="1" id="KW-0732">Signal</keyword>
<evidence type="ECO:0000313" key="3">
    <source>
        <dbReference type="WBParaSite" id="SVE_1710500.1"/>
    </source>
</evidence>
<feature type="chain" id="PRO_5005330201" evidence="1">
    <location>
        <begin position="21"/>
        <end position="133"/>
    </location>
</feature>
<dbReference type="Proteomes" id="UP000035680">
    <property type="component" value="Unassembled WGS sequence"/>
</dbReference>